<accession>A0AA88JAL3</accession>
<dbReference type="EMBL" id="BTGU01000230">
    <property type="protein sequence ID" value="GMN65376.1"/>
    <property type="molecule type" value="Genomic_DNA"/>
</dbReference>
<proteinExistence type="predicted"/>
<protein>
    <submittedName>
        <fullName evidence="1">Uncharacterized protein</fullName>
    </submittedName>
</protein>
<feature type="non-terminal residue" evidence="1">
    <location>
        <position position="15"/>
    </location>
</feature>
<evidence type="ECO:0000313" key="1">
    <source>
        <dbReference type="EMBL" id="GMN65376.1"/>
    </source>
</evidence>
<comment type="caution">
    <text evidence="1">The sequence shown here is derived from an EMBL/GenBank/DDBJ whole genome shotgun (WGS) entry which is preliminary data.</text>
</comment>
<evidence type="ECO:0000313" key="2">
    <source>
        <dbReference type="Proteomes" id="UP001187192"/>
    </source>
</evidence>
<reference evidence="1" key="1">
    <citation type="submission" date="2023-07" db="EMBL/GenBank/DDBJ databases">
        <title>draft genome sequence of fig (Ficus carica).</title>
        <authorList>
            <person name="Takahashi T."/>
            <person name="Nishimura K."/>
        </authorList>
    </citation>
    <scope>NUCLEOTIDE SEQUENCE</scope>
</reference>
<keyword evidence="2" id="KW-1185">Reference proteome</keyword>
<dbReference type="Proteomes" id="UP001187192">
    <property type="component" value="Unassembled WGS sequence"/>
</dbReference>
<name>A0AA88JAL3_FICCA</name>
<organism evidence="1 2">
    <name type="scientific">Ficus carica</name>
    <name type="common">Common fig</name>
    <dbReference type="NCBI Taxonomy" id="3494"/>
    <lineage>
        <taxon>Eukaryota</taxon>
        <taxon>Viridiplantae</taxon>
        <taxon>Streptophyta</taxon>
        <taxon>Embryophyta</taxon>
        <taxon>Tracheophyta</taxon>
        <taxon>Spermatophyta</taxon>
        <taxon>Magnoliopsida</taxon>
        <taxon>eudicotyledons</taxon>
        <taxon>Gunneridae</taxon>
        <taxon>Pentapetalae</taxon>
        <taxon>rosids</taxon>
        <taxon>fabids</taxon>
        <taxon>Rosales</taxon>
        <taxon>Moraceae</taxon>
        <taxon>Ficeae</taxon>
        <taxon>Ficus</taxon>
    </lineage>
</organism>
<gene>
    <name evidence="1" type="ORF">TIFTF001_034454</name>
</gene>
<sequence>MVDGASNVKGSGVGV</sequence>